<keyword evidence="2" id="KW-1185">Reference proteome</keyword>
<feature type="non-terminal residue" evidence="1">
    <location>
        <position position="1"/>
    </location>
</feature>
<sequence length="156" mass="18902">YPFNFNVKYITKNNETFIIRRSLHNHRTPNYNFTKKYNLKLKLTYCNSCDSLFRRKYCKKCKRKLFNEGNNFDKDIIIDISDYESTASEKFSTYENDNFVINDNNSEKNYYCNDCKAYHFSEFHICVSKFEYIFKQTGKIDNNNVFFKDVTFNNNI</sequence>
<organism evidence="1 2">
    <name type="scientific">Dentiscutata erythropus</name>
    <dbReference type="NCBI Taxonomy" id="1348616"/>
    <lineage>
        <taxon>Eukaryota</taxon>
        <taxon>Fungi</taxon>
        <taxon>Fungi incertae sedis</taxon>
        <taxon>Mucoromycota</taxon>
        <taxon>Glomeromycotina</taxon>
        <taxon>Glomeromycetes</taxon>
        <taxon>Diversisporales</taxon>
        <taxon>Gigasporaceae</taxon>
        <taxon>Dentiscutata</taxon>
    </lineage>
</organism>
<gene>
    <name evidence="1" type="ORF">DERYTH_LOCUS10319</name>
</gene>
<protein>
    <submittedName>
        <fullName evidence="1">8871_t:CDS:1</fullName>
    </submittedName>
</protein>
<accession>A0A9N9DU95</accession>
<name>A0A9N9DU95_9GLOM</name>
<reference evidence="1" key="1">
    <citation type="submission" date="2021-06" db="EMBL/GenBank/DDBJ databases">
        <authorList>
            <person name="Kallberg Y."/>
            <person name="Tangrot J."/>
            <person name="Rosling A."/>
        </authorList>
    </citation>
    <scope>NUCLEOTIDE SEQUENCE</scope>
    <source>
        <strain evidence="1">MA453B</strain>
    </source>
</reference>
<comment type="caution">
    <text evidence="1">The sequence shown here is derived from an EMBL/GenBank/DDBJ whole genome shotgun (WGS) entry which is preliminary data.</text>
</comment>
<dbReference type="Proteomes" id="UP000789405">
    <property type="component" value="Unassembled WGS sequence"/>
</dbReference>
<evidence type="ECO:0000313" key="1">
    <source>
        <dbReference type="EMBL" id="CAG8653607.1"/>
    </source>
</evidence>
<evidence type="ECO:0000313" key="2">
    <source>
        <dbReference type="Proteomes" id="UP000789405"/>
    </source>
</evidence>
<proteinExistence type="predicted"/>
<dbReference type="EMBL" id="CAJVPY010005959">
    <property type="protein sequence ID" value="CAG8653607.1"/>
    <property type="molecule type" value="Genomic_DNA"/>
</dbReference>
<dbReference type="AlphaFoldDB" id="A0A9N9DU95"/>